<gene>
    <name evidence="1" type="ORF">FA95DRAFT_1296965</name>
</gene>
<proteinExistence type="predicted"/>
<dbReference type="EMBL" id="MU275913">
    <property type="protein sequence ID" value="KAI0047012.1"/>
    <property type="molecule type" value="Genomic_DNA"/>
</dbReference>
<keyword evidence="2" id="KW-1185">Reference proteome</keyword>
<dbReference type="Proteomes" id="UP000814033">
    <property type="component" value="Unassembled WGS sequence"/>
</dbReference>
<name>A0ACB8RSY3_9AGAM</name>
<protein>
    <submittedName>
        <fullName evidence="1">Uncharacterized protein</fullName>
    </submittedName>
</protein>
<reference evidence="1" key="1">
    <citation type="submission" date="2021-02" db="EMBL/GenBank/DDBJ databases">
        <authorList>
            <consortium name="DOE Joint Genome Institute"/>
            <person name="Ahrendt S."/>
            <person name="Looney B.P."/>
            <person name="Miyauchi S."/>
            <person name="Morin E."/>
            <person name="Drula E."/>
            <person name="Courty P.E."/>
            <person name="Chicoki N."/>
            <person name="Fauchery L."/>
            <person name="Kohler A."/>
            <person name="Kuo A."/>
            <person name="Labutti K."/>
            <person name="Pangilinan J."/>
            <person name="Lipzen A."/>
            <person name="Riley R."/>
            <person name="Andreopoulos W."/>
            <person name="He G."/>
            <person name="Johnson J."/>
            <person name="Barry K.W."/>
            <person name="Grigoriev I.V."/>
            <person name="Nagy L."/>
            <person name="Hibbett D."/>
            <person name="Henrissat B."/>
            <person name="Matheny P.B."/>
            <person name="Labbe J."/>
            <person name="Martin F."/>
        </authorList>
    </citation>
    <scope>NUCLEOTIDE SEQUENCE</scope>
    <source>
        <strain evidence="1">FP105234-sp</strain>
    </source>
</reference>
<accession>A0ACB8RSY3</accession>
<sequence length="140" mass="15296">MVKGHVEYEPGSGPRHFVFNADGVLYTLNELKSTISAASTPPRGAYTPPLHTTDLRKPAEPARRVPRRRAPPLLLRPEPTLPSKPETTMTRPYSVTGSRSSRSRIPRPPRSWATCAQACSTCVASWWAERAGASSCWAAG</sequence>
<comment type="caution">
    <text evidence="1">The sequence shown here is derived from an EMBL/GenBank/DDBJ whole genome shotgun (WGS) entry which is preliminary data.</text>
</comment>
<evidence type="ECO:0000313" key="2">
    <source>
        <dbReference type="Proteomes" id="UP000814033"/>
    </source>
</evidence>
<evidence type="ECO:0000313" key="1">
    <source>
        <dbReference type="EMBL" id="KAI0047012.1"/>
    </source>
</evidence>
<reference evidence="1" key="2">
    <citation type="journal article" date="2022" name="New Phytol.">
        <title>Evolutionary transition to the ectomycorrhizal habit in the genomes of a hyperdiverse lineage of mushroom-forming fungi.</title>
        <authorList>
            <person name="Looney B."/>
            <person name="Miyauchi S."/>
            <person name="Morin E."/>
            <person name="Drula E."/>
            <person name="Courty P.E."/>
            <person name="Kohler A."/>
            <person name="Kuo A."/>
            <person name="LaButti K."/>
            <person name="Pangilinan J."/>
            <person name="Lipzen A."/>
            <person name="Riley R."/>
            <person name="Andreopoulos W."/>
            <person name="He G."/>
            <person name="Johnson J."/>
            <person name="Nolan M."/>
            <person name="Tritt A."/>
            <person name="Barry K.W."/>
            <person name="Grigoriev I.V."/>
            <person name="Nagy L.G."/>
            <person name="Hibbett D."/>
            <person name="Henrissat B."/>
            <person name="Matheny P.B."/>
            <person name="Labbe J."/>
            <person name="Martin F.M."/>
        </authorList>
    </citation>
    <scope>NUCLEOTIDE SEQUENCE</scope>
    <source>
        <strain evidence="1">FP105234-sp</strain>
    </source>
</reference>
<organism evidence="1 2">
    <name type="scientific">Auriscalpium vulgare</name>
    <dbReference type="NCBI Taxonomy" id="40419"/>
    <lineage>
        <taxon>Eukaryota</taxon>
        <taxon>Fungi</taxon>
        <taxon>Dikarya</taxon>
        <taxon>Basidiomycota</taxon>
        <taxon>Agaricomycotina</taxon>
        <taxon>Agaricomycetes</taxon>
        <taxon>Russulales</taxon>
        <taxon>Auriscalpiaceae</taxon>
        <taxon>Auriscalpium</taxon>
    </lineage>
</organism>